<feature type="transmembrane region" description="Helical" evidence="1">
    <location>
        <begin position="374"/>
        <end position="392"/>
    </location>
</feature>
<evidence type="ECO:0000259" key="3">
    <source>
        <dbReference type="Pfam" id="PF14402"/>
    </source>
</evidence>
<feature type="transmembrane region" description="Helical" evidence="1">
    <location>
        <begin position="429"/>
        <end position="451"/>
    </location>
</feature>
<organism evidence="4 5">
    <name type="scientific">Candidatus Nitrosoglobus terrae</name>
    <dbReference type="NCBI Taxonomy" id="1630141"/>
    <lineage>
        <taxon>Bacteria</taxon>
        <taxon>Pseudomonadati</taxon>
        <taxon>Pseudomonadota</taxon>
        <taxon>Gammaproteobacteria</taxon>
        <taxon>Chromatiales</taxon>
        <taxon>Chromatiaceae</taxon>
        <taxon>Candidatus Nitrosoglobus</taxon>
    </lineage>
</organism>
<gene>
    <name evidence="4" type="ORF">TAO_0933</name>
</gene>
<feature type="transmembrane region" description="Helical" evidence="1">
    <location>
        <begin position="315"/>
        <end position="337"/>
    </location>
</feature>
<proteinExistence type="predicted"/>
<feature type="transmembrane region" description="Helical" evidence="1">
    <location>
        <begin position="404"/>
        <end position="422"/>
    </location>
</feature>
<dbReference type="InterPro" id="IPR025840">
    <property type="entry name" value="7TM_transglut"/>
</dbReference>
<protein>
    <submittedName>
        <fullName evidence="4">Hypothetical conserved protein</fullName>
    </submittedName>
</protein>
<feature type="domain" description="Inactive transglutaminase fused to 7 transmembrane helices" evidence="2">
    <location>
        <begin position="1"/>
        <end position="143"/>
    </location>
</feature>
<accession>A0A1Q2SMG6</accession>
<feature type="domain" description="7 transmembrane helices usually fused to an inactive transglutaminase" evidence="3">
    <location>
        <begin position="220"/>
        <end position="465"/>
    </location>
</feature>
<dbReference type="InterPro" id="IPR025838">
    <property type="entry name" value="Transglut_i_TM"/>
</dbReference>
<evidence type="ECO:0000313" key="4">
    <source>
        <dbReference type="EMBL" id="BAW80303.1"/>
    </source>
</evidence>
<keyword evidence="5" id="KW-1185">Reference proteome</keyword>
<name>A0A1Q2SMG6_9GAMM</name>
<keyword evidence="1" id="KW-0472">Membrane</keyword>
<evidence type="ECO:0000256" key="1">
    <source>
        <dbReference type="SAM" id="Phobius"/>
    </source>
</evidence>
<keyword evidence="1" id="KW-1133">Transmembrane helix</keyword>
<dbReference type="Pfam" id="PF14402">
    <property type="entry name" value="7TM_transglut"/>
    <property type="match status" value="1"/>
</dbReference>
<keyword evidence="1" id="KW-0812">Transmembrane</keyword>
<reference evidence="4 5" key="1">
    <citation type="journal article" date="2017" name="ISME J.">
        <title>An acid-tolerant ammonia-oxidizing ?-proteobacterium from soil.</title>
        <authorList>
            <person name="Hayatsu M."/>
            <person name="Tago K."/>
            <person name="Uchiyama I."/>
            <person name="Toyoda A."/>
            <person name="Wang Y."/>
            <person name="Shimomura Y."/>
            <person name="Okubo T."/>
            <person name="Kurisu F."/>
            <person name="Hirono Y."/>
            <person name="Nonaka K."/>
            <person name="Akiyama H."/>
            <person name="Itoh T."/>
            <person name="Takami H."/>
        </authorList>
    </citation>
    <scope>NUCLEOTIDE SEQUENCE [LARGE SCALE GENOMIC DNA]</scope>
    <source>
        <strain evidence="4 5">TAO100</strain>
    </source>
</reference>
<evidence type="ECO:0000259" key="2">
    <source>
        <dbReference type="Pfam" id="PF14400"/>
    </source>
</evidence>
<dbReference type="KEGG" id="ntt:TAO_0933"/>
<dbReference type="EMBL" id="AP014836">
    <property type="protein sequence ID" value="BAW80303.1"/>
    <property type="molecule type" value="Genomic_DNA"/>
</dbReference>
<sequence>MVEARLEFKSKGGPAKIQFQIPQVSAGFTAIGEDFISSKYGLSVEEDGTNRIAQWAVRRAQGDQVLYYRVELAPELTAPIQSRGGATPPFPEIPKYPEPMGSVILALLDEVHSKSADVASFSGELLSRLNSSNPDENALVLRKGVEDPEAWVKRVIYILAGARIPARPVYILLLKHRVKHGSLIPWLEVHNGQEWIAFDPKTGERGFPENALIWYAGGQPLVKLEGGESLKIGYSVSSRFQDLVLVAERRARKMNSLIMDFSLFSLPVQMQNVYRVLLMIPIGTFLIVVLRNVIGVKTFGTFMPILIALAFRETELFWGVALFTGIVALGLMLRFYLEYLKLLLVPRLASVLVMVILLMAIISVLTHKIGLERGLSVALFPMVILTMTIERMSLAWEEHGPAEALQQGFGSLMVAVLGYLLITNKLLEHLVFVFPELLLMILAMTLLLGRYTGYRLTELWRFKEFLMKADKG</sequence>
<dbReference type="Pfam" id="PF14400">
    <property type="entry name" value="Transglut_i_TM"/>
    <property type="match status" value="1"/>
</dbReference>
<evidence type="ECO:0000313" key="5">
    <source>
        <dbReference type="Proteomes" id="UP000243679"/>
    </source>
</evidence>
<dbReference type="Proteomes" id="UP000243679">
    <property type="component" value="Chromosome"/>
</dbReference>
<feature type="transmembrane region" description="Helical" evidence="1">
    <location>
        <begin position="343"/>
        <end position="362"/>
    </location>
</feature>
<feature type="transmembrane region" description="Helical" evidence="1">
    <location>
        <begin position="273"/>
        <end position="294"/>
    </location>
</feature>
<dbReference type="AlphaFoldDB" id="A0A1Q2SMG6"/>